<accession>A0AAD4I2P7</accession>
<dbReference type="PANTHER" id="PTHR34693">
    <property type="entry name" value="PROTEIN PAR32"/>
    <property type="match status" value="1"/>
</dbReference>
<dbReference type="Proteomes" id="UP001197093">
    <property type="component" value="Unassembled WGS sequence"/>
</dbReference>
<reference evidence="2" key="1">
    <citation type="submission" date="2023-02" db="EMBL/GenBank/DDBJ databases">
        <authorList>
            <person name="Palmer J.M."/>
        </authorList>
    </citation>
    <scope>NUCLEOTIDE SEQUENCE</scope>
    <source>
        <strain evidence="2">FW57</strain>
    </source>
</reference>
<evidence type="ECO:0000256" key="1">
    <source>
        <dbReference type="SAM" id="MobiDB-lite"/>
    </source>
</evidence>
<feature type="compositionally biased region" description="Low complexity" evidence="1">
    <location>
        <begin position="101"/>
        <end position="112"/>
    </location>
</feature>
<evidence type="ECO:0000313" key="2">
    <source>
        <dbReference type="EMBL" id="KAG7292651.1"/>
    </source>
</evidence>
<proteinExistence type="predicted"/>
<feature type="region of interest" description="Disordered" evidence="1">
    <location>
        <begin position="1"/>
        <end position="22"/>
    </location>
</feature>
<dbReference type="AlphaFoldDB" id="A0AAD4I2P7"/>
<organism evidence="2 3">
    <name type="scientific">Staphylotrichum longicolle</name>
    <dbReference type="NCBI Taxonomy" id="669026"/>
    <lineage>
        <taxon>Eukaryota</taxon>
        <taxon>Fungi</taxon>
        <taxon>Dikarya</taxon>
        <taxon>Ascomycota</taxon>
        <taxon>Pezizomycotina</taxon>
        <taxon>Sordariomycetes</taxon>
        <taxon>Sordariomycetidae</taxon>
        <taxon>Sordariales</taxon>
        <taxon>Chaetomiaceae</taxon>
        <taxon>Staphylotrichum</taxon>
    </lineage>
</organism>
<name>A0AAD4I2P7_9PEZI</name>
<dbReference type="PANTHER" id="PTHR34693:SF3">
    <property type="match status" value="1"/>
</dbReference>
<sequence length="131" mass="13309">MSAPEVSHGRGGAGNINPDNTKYVDGEVVRVGAEGSHGDGAFSTGRGGAANIADKGAKQVTRADKDLIPEAAVRVSTNDNTDYHTGRGGAGNEHIAKKPEAAAANGTTTATTTPVGLADKLKRKILGVFKK</sequence>
<evidence type="ECO:0000313" key="3">
    <source>
        <dbReference type="Proteomes" id="UP001197093"/>
    </source>
</evidence>
<dbReference type="InterPro" id="IPR022024">
    <property type="entry name" value="DUF3602"/>
</dbReference>
<dbReference type="InterPro" id="IPR053203">
    <property type="entry name" value="Cisplatin_resist-associated"/>
</dbReference>
<dbReference type="Pfam" id="PF12223">
    <property type="entry name" value="DUF3602"/>
    <property type="match status" value="1"/>
</dbReference>
<comment type="caution">
    <text evidence="2">The sequence shown here is derived from an EMBL/GenBank/DDBJ whole genome shotgun (WGS) entry which is preliminary data.</text>
</comment>
<keyword evidence="3" id="KW-1185">Reference proteome</keyword>
<dbReference type="EMBL" id="JAHCVI010000001">
    <property type="protein sequence ID" value="KAG7292651.1"/>
    <property type="molecule type" value="Genomic_DNA"/>
</dbReference>
<gene>
    <name evidence="2" type="ORF">NEMBOFW57_002687</name>
</gene>
<feature type="region of interest" description="Disordered" evidence="1">
    <location>
        <begin position="74"/>
        <end position="112"/>
    </location>
</feature>
<protein>
    <submittedName>
        <fullName evidence="2">Uncharacterized protein</fullName>
    </submittedName>
</protein>